<reference evidence="1 2" key="1">
    <citation type="journal article" date="2015" name="PLoS Negl. Trop. Dis.">
        <title>Distribution of Plasmids in Distinct Leptospira Pathogenic Species.</title>
        <authorList>
            <person name="Wang Y."/>
            <person name="Zhuang X."/>
            <person name="Zhong Y."/>
            <person name="Zhang C."/>
            <person name="Zhang Y."/>
            <person name="Zeng L."/>
            <person name="Zhu Y."/>
            <person name="He P."/>
            <person name="Dong K."/>
            <person name="Pal U."/>
            <person name="Guo X."/>
            <person name="Qin J."/>
        </authorList>
    </citation>
    <scope>NUCLEOTIDE SEQUENCE [LARGE SCALE GENOMIC DNA]</scope>
    <source>
        <strain evidence="1 2">56604</strain>
    </source>
</reference>
<name>A0A0S2ISQ2_LEPBO</name>
<organism evidence="1">
    <name type="scientific">Leptospira borgpetersenii serovar Ballum</name>
    <dbReference type="NCBI Taxonomy" id="280505"/>
    <lineage>
        <taxon>Bacteria</taxon>
        <taxon>Pseudomonadati</taxon>
        <taxon>Spirochaetota</taxon>
        <taxon>Spirochaetia</taxon>
        <taxon>Leptospirales</taxon>
        <taxon>Leptospiraceae</taxon>
        <taxon>Leptospira</taxon>
    </lineage>
</organism>
<dbReference type="Proteomes" id="UP000058857">
    <property type="component" value="Chromosome 1"/>
</dbReference>
<dbReference type="PATRIC" id="fig|280505.15.peg.2389"/>
<proteinExistence type="predicted"/>
<evidence type="ECO:0000313" key="1">
    <source>
        <dbReference type="EMBL" id="ALO26684.1"/>
    </source>
</evidence>
<gene>
    <name evidence="1" type="ORF">LBBP_02442</name>
</gene>
<protein>
    <submittedName>
        <fullName evidence="1">Uncharacterized protein</fullName>
    </submittedName>
</protein>
<dbReference type="AlphaFoldDB" id="A0A0S2ISQ2"/>
<dbReference type="EMBL" id="CP012029">
    <property type="protein sequence ID" value="ALO26684.1"/>
    <property type="molecule type" value="Genomic_DNA"/>
</dbReference>
<sequence>MQHPLELHNVNFQFHRFKNCYRSSGKIMGFSFSIEIRKSLRF</sequence>
<accession>A0A0S2ISQ2</accession>
<evidence type="ECO:0000313" key="2">
    <source>
        <dbReference type="Proteomes" id="UP000058857"/>
    </source>
</evidence>